<evidence type="ECO:0000256" key="5">
    <source>
        <dbReference type="ARBA" id="ARBA00023004"/>
    </source>
</evidence>
<feature type="domain" description="Aconitase A/isopropylmalate dehydratase small subunit swivel" evidence="10">
    <location>
        <begin position="673"/>
        <end position="799"/>
    </location>
</feature>
<dbReference type="AlphaFoldDB" id="A0A370G148"/>
<protein>
    <recommendedName>
        <fullName evidence="3">aconitate hydratase</fullName>
        <ecNumber evidence="3">4.2.1.3</ecNumber>
    </recommendedName>
</protein>
<evidence type="ECO:0000256" key="6">
    <source>
        <dbReference type="ARBA" id="ARBA00023014"/>
    </source>
</evidence>
<dbReference type="Pfam" id="PF00330">
    <property type="entry name" value="Aconitase"/>
    <property type="match status" value="1"/>
</dbReference>
<name>A0A370G148_GLULI</name>
<evidence type="ECO:0000313" key="11">
    <source>
        <dbReference type="EMBL" id="MBB2187175.1"/>
    </source>
</evidence>
<proteinExistence type="inferred from homology"/>
<comment type="caution">
    <text evidence="12">The sequence shown here is derived from an EMBL/GenBank/DDBJ whole genome shotgun (WGS) entry which is preliminary data.</text>
</comment>
<keyword evidence="7 11" id="KW-0456">Lyase</keyword>
<dbReference type="InterPro" id="IPR015931">
    <property type="entry name" value="Acnase/IPM_dHydase_lsu_aba_1/3"/>
</dbReference>
<dbReference type="NCBIfam" id="NF006757">
    <property type="entry name" value="PRK09277.1"/>
    <property type="match status" value="1"/>
</dbReference>
<comment type="cofactor">
    <cofactor evidence="1">
        <name>[4Fe-4S] cluster</name>
        <dbReference type="ChEBI" id="CHEBI:49883"/>
    </cofactor>
</comment>
<dbReference type="NCBIfam" id="NF009520">
    <property type="entry name" value="PRK12881.1"/>
    <property type="match status" value="1"/>
</dbReference>
<dbReference type="RefSeq" id="WP_114728078.1">
    <property type="nucleotide sequence ID" value="NZ_BJMI01000017.1"/>
</dbReference>
<keyword evidence="5" id="KW-0408">Iron</keyword>
<reference evidence="11 14" key="2">
    <citation type="submission" date="2020-04" db="EMBL/GenBank/DDBJ databases">
        <title>Description of novel Gluconacetobacter.</title>
        <authorList>
            <person name="Sombolestani A."/>
        </authorList>
    </citation>
    <scope>NUCLEOTIDE SEQUENCE [LARGE SCALE GENOMIC DNA]</scope>
    <source>
        <strain evidence="11 14">LMG 1382</strain>
    </source>
</reference>
<dbReference type="InterPro" id="IPR000573">
    <property type="entry name" value="AconitaseA/IPMdHydase_ssu_swvl"/>
</dbReference>
<dbReference type="GO" id="GO:0051536">
    <property type="term" value="F:iron-sulfur cluster binding"/>
    <property type="evidence" value="ECO:0007669"/>
    <property type="project" value="UniProtKB-KW"/>
</dbReference>
<keyword evidence="6" id="KW-0411">Iron-sulfur</keyword>
<comment type="similarity">
    <text evidence="2">Belongs to the aconitase/IPM isomerase family.</text>
</comment>
<dbReference type="EMBL" id="JABEQI010000007">
    <property type="protein sequence ID" value="MBB2187175.1"/>
    <property type="molecule type" value="Genomic_DNA"/>
</dbReference>
<dbReference type="GO" id="GO:0046872">
    <property type="term" value="F:metal ion binding"/>
    <property type="evidence" value="ECO:0007669"/>
    <property type="project" value="UniProtKB-KW"/>
</dbReference>
<dbReference type="GO" id="GO:0003994">
    <property type="term" value="F:aconitate hydratase activity"/>
    <property type="evidence" value="ECO:0007669"/>
    <property type="project" value="UniProtKB-EC"/>
</dbReference>
<dbReference type="InterPro" id="IPR001030">
    <property type="entry name" value="Acoase/IPM_deHydtase_lsu_aba"/>
</dbReference>
<dbReference type="Proteomes" id="UP000562982">
    <property type="component" value="Unassembled WGS sequence"/>
</dbReference>
<reference evidence="12 13" key="1">
    <citation type="submission" date="2018-07" db="EMBL/GenBank/DDBJ databases">
        <title>Genomic Encyclopedia of Type Strains, Phase IV (KMG-IV): sequencing the most valuable type-strain genomes for metagenomic binning, comparative biology and taxonomic classification.</title>
        <authorList>
            <person name="Goeker M."/>
        </authorList>
    </citation>
    <scope>NUCLEOTIDE SEQUENCE [LARGE SCALE GENOMIC DNA]</scope>
    <source>
        <strain evidence="12 13">DSM 5603</strain>
    </source>
</reference>
<evidence type="ECO:0000256" key="3">
    <source>
        <dbReference type="ARBA" id="ARBA00012926"/>
    </source>
</evidence>
<dbReference type="InterPro" id="IPR006249">
    <property type="entry name" value="Aconitase/IRP2"/>
</dbReference>
<evidence type="ECO:0000256" key="2">
    <source>
        <dbReference type="ARBA" id="ARBA00007185"/>
    </source>
</evidence>
<evidence type="ECO:0000256" key="7">
    <source>
        <dbReference type="ARBA" id="ARBA00023239"/>
    </source>
</evidence>
<evidence type="ECO:0000259" key="9">
    <source>
        <dbReference type="Pfam" id="PF00330"/>
    </source>
</evidence>
<dbReference type="PANTHER" id="PTHR11670">
    <property type="entry name" value="ACONITASE/IRON-RESPONSIVE ELEMENT FAMILY MEMBER"/>
    <property type="match status" value="1"/>
</dbReference>
<dbReference type="FunFam" id="3.20.19.10:FF:000001">
    <property type="entry name" value="Aconitate hydratase"/>
    <property type="match status" value="1"/>
</dbReference>
<comment type="catalytic activity">
    <reaction evidence="8">
        <text>citrate = D-threo-isocitrate</text>
        <dbReference type="Rhea" id="RHEA:10336"/>
        <dbReference type="ChEBI" id="CHEBI:15562"/>
        <dbReference type="ChEBI" id="CHEBI:16947"/>
        <dbReference type="EC" id="4.2.1.3"/>
    </reaction>
</comment>
<dbReference type="Proteomes" id="UP000254958">
    <property type="component" value="Unassembled WGS sequence"/>
</dbReference>
<dbReference type="OrthoDB" id="9764318at2"/>
<evidence type="ECO:0000313" key="12">
    <source>
        <dbReference type="EMBL" id="RDI36716.1"/>
    </source>
</evidence>
<dbReference type="Pfam" id="PF00694">
    <property type="entry name" value="Aconitase_C"/>
    <property type="match status" value="1"/>
</dbReference>
<feature type="domain" description="Aconitase/3-isopropylmalate dehydratase large subunit alpha/beta/alpha" evidence="9">
    <location>
        <begin position="75"/>
        <end position="547"/>
    </location>
</feature>
<dbReference type="EMBL" id="QQAW01000008">
    <property type="protein sequence ID" value="RDI36716.1"/>
    <property type="molecule type" value="Genomic_DNA"/>
</dbReference>
<evidence type="ECO:0000256" key="8">
    <source>
        <dbReference type="ARBA" id="ARBA00023501"/>
    </source>
</evidence>
<evidence type="ECO:0000259" key="10">
    <source>
        <dbReference type="Pfam" id="PF00694"/>
    </source>
</evidence>
<evidence type="ECO:0000313" key="13">
    <source>
        <dbReference type="Proteomes" id="UP000254958"/>
    </source>
</evidence>
<organism evidence="12 13">
    <name type="scientific">Gluconacetobacter liquefaciens</name>
    <name type="common">Acetobacter liquefaciens</name>
    <dbReference type="NCBI Taxonomy" id="89584"/>
    <lineage>
        <taxon>Bacteria</taxon>
        <taxon>Pseudomonadati</taxon>
        <taxon>Pseudomonadota</taxon>
        <taxon>Alphaproteobacteria</taxon>
        <taxon>Acetobacterales</taxon>
        <taxon>Acetobacteraceae</taxon>
        <taxon>Gluconacetobacter</taxon>
    </lineage>
</organism>
<dbReference type="InterPro" id="IPR015928">
    <property type="entry name" value="Aconitase/3IPM_dehydase_swvl"/>
</dbReference>
<keyword evidence="4" id="KW-0479">Metal-binding</keyword>
<dbReference type="EC" id="4.2.1.3" evidence="3"/>
<dbReference type="InterPro" id="IPR036008">
    <property type="entry name" value="Aconitase_4Fe-4S_dom"/>
</dbReference>
<dbReference type="SUPFAM" id="SSF53732">
    <property type="entry name" value="Aconitase iron-sulfur domain"/>
    <property type="match status" value="1"/>
</dbReference>
<dbReference type="Gene3D" id="3.20.19.10">
    <property type="entry name" value="Aconitase, domain 4"/>
    <property type="match status" value="1"/>
</dbReference>
<evidence type="ECO:0000256" key="4">
    <source>
        <dbReference type="ARBA" id="ARBA00022723"/>
    </source>
</evidence>
<dbReference type="PRINTS" id="PR00415">
    <property type="entry name" value="ACONITASE"/>
</dbReference>
<gene>
    <name evidence="11" type="primary">acnA</name>
    <name evidence="12" type="ORF">C7453_1087</name>
    <name evidence="11" type="ORF">HLH32_12430</name>
</gene>
<evidence type="ECO:0000313" key="14">
    <source>
        <dbReference type="Proteomes" id="UP000562982"/>
    </source>
</evidence>
<sequence length="885" mass="94015">MQRSYWTDTTPSQVDLAAITARLGTTPDALPFCARILLENIARQALRAEGDHLSDATLADLQAIVRRTPADRGRGVALAVSRVILPDSSGVPVLQNLAGMRDIAAARGGDARAVSPCVPLDLIVDHSLQVDVSGTPDALIRNLAREYERNTERYAFLKWAQQAMPGLTLHPPGSGIIHQINLERLARIMVASPTPRGTIVHPEFVLGGDSHTPMVNALGVLGWGVGGLDIEAALLGQPYVVPVPEIVGALLDGIPPPGVMTTDLAFLVTETLRRANVTGAFVEFFGPAIRHLRLEERATLANMAPEYGATCGFFAVDEETCRYMAATRGAAADLETWTRRGGLFRPLALPPPDPIYDRVIRIDLSTLGLSVAGPRRPEQRLPLAEAARSFRTLQNEEDGTLRQADGIADGAVAIAAIASCTNTANPSVMLAAGLVAAKAVARGMRVPPWVKTSMTPGSPSVKTLLERTGLLASLEAVGFAIAGYGCTTCGGKSGPLLPVMEQAIERHGVRAVAVLSGNRNFEGRIHRLLPANYLASPPLVVLFALAGRVDLDLESDPVGHDSTGAPVHLRDLWPTSEELSAALGDNAGRGGPGEAPEESRHLWRTLAAPGGDTYPWRPDSAYLCRPRLGAQNGADWSLDDIDGARVLAAFGDSLTTDHISPSGEIPPDSPAGRYLSGLGIARPAFNTYVARRGNPEVMTRATFANIRIRNALAGDGRGWETPGPDGTRQTIHDAAMAWRARDVPLIVLGGHRYGTGSSRDWAARGTAMLGVRIVIARDFERIHRANLVGMGVLPLLFAEGESWPELGLTGLETFSFHGLRAGIADGAPITVEAAGDTGIRRFVTHAALLTNSERALLRQGGIHEALLAAVAPDLRPQHGADDHEG</sequence>
<accession>A0A370G148</accession>
<dbReference type="Gene3D" id="3.30.499.10">
    <property type="entry name" value="Aconitase, domain 3"/>
    <property type="match status" value="2"/>
</dbReference>
<keyword evidence="13" id="KW-1185">Reference proteome</keyword>
<evidence type="ECO:0000256" key="1">
    <source>
        <dbReference type="ARBA" id="ARBA00001966"/>
    </source>
</evidence>
<dbReference type="SUPFAM" id="SSF52016">
    <property type="entry name" value="LeuD/IlvD-like"/>
    <property type="match status" value="1"/>
</dbReference>